<accession>A0A0C7N463</accession>
<evidence type="ECO:0000313" key="2">
    <source>
        <dbReference type="EMBL" id="CEP61406.1"/>
    </source>
</evidence>
<dbReference type="Proteomes" id="UP000054304">
    <property type="component" value="Unassembled WGS sequence"/>
</dbReference>
<evidence type="ECO:0000313" key="3">
    <source>
        <dbReference type="Proteomes" id="UP000054304"/>
    </source>
</evidence>
<dbReference type="GO" id="GO:0000500">
    <property type="term" value="C:RNA polymerase I upstream activating factor complex"/>
    <property type="evidence" value="ECO:0007669"/>
    <property type="project" value="InterPro"/>
</dbReference>
<dbReference type="GO" id="GO:0042790">
    <property type="term" value="P:nucleolar large rRNA transcription by RNA polymerase I"/>
    <property type="evidence" value="ECO:0007669"/>
    <property type="project" value="InterPro"/>
</dbReference>
<dbReference type="OrthoDB" id="2240312at2759"/>
<gene>
    <name evidence="2" type="ORF">LALA0_S03e02146g</name>
</gene>
<name>A0A0C7N463_9SACH</name>
<evidence type="ECO:0000256" key="1">
    <source>
        <dbReference type="SAM" id="MobiDB-lite"/>
    </source>
</evidence>
<organism evidence="2 3">
    <name type="scientific">Lachancea lanzarotensis</name>
    <dbReference type="NCBI Taxonomy" id="1245769"/>
    <lineage>
        <taxon>Eukaryota</taxon>
        <taxon>Fungi</taxon>
        <taxon>Dikarya</taxon>
        <taxon>Ascomycota</taxon>
        <taxon>Saccharomycotina</taxon>
        <taxon>Saccharomycetes</taxon>
        <taxon>Saccharomycetales</taxon>
        <taxon>Saccharomycetaceae</taxon>
        <taxon>Lachancea</taxon>
    </lineage>
</organism>
<dbReference type="HOGENOM" id="CLU_024706_1_0_1"/>
<dbReference type="RefSeq" id="XP_022627640.1">
    <property type="nucleotide sequence ID" value="XM_022773136.1"/>
</dbReference>
<feature type="compositionally biased region" description="Basic and acidic residues" evidence="1">
    <location>
        <begin position="363"/>
        <end position="372"/>
    </location>
</feature>
<dbReference type="EMBL" id="LN736362">
    <property type="protein sequence ID" value="CEP61406.1"/>
    <property type="molecule type" value="Genomic_DNA"/>
</dbReference>
<feature type="compositionally biased region" description="Acidic residues" evidence="1">
    <location>
        <begin position="65"/>
        <end position="83"/>
    </location>
</feature>
<keyword evidence="3" id="KW-1185">Reference proteome</keyword>
<feature type="region of interest" description="Disordered" evidence="1">
    <location>
        <begin position="363"/>
        <end position="386"/>
    </location>
</feature>
<sequence length="486" mass="56601">MAPKTSIEAHNVISDYFLVFNNELRRFLDPLWCRSQLSSSYLHVNSQAKWLNMGVLESAERVDFSDGEEENEEEEEEENEEDREGNYQGVFWSCEEKEVFFHHLSRSSIHRLDDWAQFLPQKSKFEIMAYHEVLRRNLQELKNLDTKRHGAILTKMDFPIAYEMDEFFVALEENIANAVDEEQAAEYESSESSFDGIINFENWSKRWNPIYSKTGIEELQPASRTALPFSQESQDFLEKCIALQLRKILLYTVLPNLDRKHVSRRNLLKGKPFRVSERPEEPDEVVVIGESKSNLPHVVTEEDVWKGLATMRQEGLAAPSLAESVLSTLKKFKLKHKEGRIFKTHRTAMGVVPRILAHAQAVHDLENSRKEESESDNAQEDSQTEPFAHIHQKLFQLNGKRKDDQSFIVQDKFDQINNPFEKKLCDLETLKLERHDIHLSQQYQHALLAFLQGEDAPIQPLKLEDSDAHLNEEGIPETIQREFQYE</sequence>
<dbReference type="AlphaFoldDB" id="A0A0C7N463"/>
<feature type="compositionally biased region" description="Acidic residues" evidence="1">
    <location>
        <begin position="373"/>
        <end position="383"/>
    </location>
</feature>
<feature type="region of interest" description="Disordered" evidence="1">
    <location>
        <begin position="62"/>
        <end position="85"/>
    </location>
</feature>
<dbReference type="GO" id="GO:0006361">
    <property type="term" value="P:transcription initiation at RNA polymerase I promoter"/>
    <property type="evidence" value="ECO:0007669"/>
    <property type="project" value="TreeGrafter"/>
</dbReference>
<dbReference type="GO" id="GO:0000182">
    <property type="term" value="F:rDNA binding"/>
    <property type="evidence" value="ECO:0007669"/>
    <property type="project" value="TreeGrafter"/>
</dbReference>
<dbReference type="PANTHER" id="PTHR28079:SF1">
    <property type="entry name" value="RNA POLYMERASE I-SPECIFIC TRANSCRIPTION INITIATION FACTOR RRN5"/>
    <property type="match status" value="1"/>
</dbReference>
<dbReference type="STRING" id="1245769.A0A0C7N463"/>
<dbReference type="PANTHER" id="PTHR28079">
    <property type="entry name" value="RNA POLYMERASE I-SPECIFIC TRANSCRIPTION INITIATION FACTOR RRN5"/>
    <property type="match status" value="1"/>
</dbReference>
<proteinExistence type="predicted"/>
<reference evidence="2 3" key="1">
    <citation type="submission" date="2014-12" db="EMBL/GenBank/DDBJ databases">
        <authorList>
            <person name="Neuveglise Cecile"/>
        </authorList>
    </citation>
    <scope>NUCLEOTIDE SEQUENCE [LARGE SCALE GENOMIC DNA]</scope>
    <source>
        <strain evidence="2 3">CBS 12615</strain>
    </source>
</reference>
<dbReference type="InterPro" id="IPR039601">
    <property type="entry name" value="Rrn5"/>
</dbReference>
<protein>
    <submittedName>
        <fullName evidence="2">LALA0S03e02146g1_1</fullName>
    </submittedName>
</protein>
<dbReference type="GO" id="GO:0001181">
    <property type="term" value="F:RNA polymerase I general transcription initiation factor activity"/>
    <property type="evidence" value="ECO:0007669"/>
    <property type="project" value="TreeGrafter"/>
</dbReference>
<dbReference type="GeneID" id="34684829"/>